<proteinExistence type="predicted"/>
<sequence length="150" mass="17314">MKYGLDIENKVVSSYVNERLIKNRHSVVNFQEDSNKLFGEILFRKALLANQTRVDLYINIENKQTEVDLVDIYVSKSEGILNSLVQLRDKMKSIGFDEVNIRDGSSLYLCKKIKAPSVIIRIKSHTIDIGTEEYAKELSDWLINIFSEKL</sequence>
<dbReference type="AlphaFoldDB" id="A0A6V8SF07"/>
<organism evidence="1 2">
    <name type="scientific">Clostridium fungisolvens</name>
    <dbReference type="NCBI Taxonomy" id="1604897"/>
    <lineage>
        <taxon>Bacteria</taxon>
        <taxon>Bacillati</taxon>
        <taxon>Bacillota</taxon>
        <taxon>Clostridia</taxon>
        <taxon>Eubacteriales</taxon>
        <taxon>Clostridiaceae</taxon>
        <taxon>Clostridium</taxon>
    </lineage>
</organism>
<protein>
    <submittedName>
        <fullName evidence="1">Uncharacterized protein</fullName>
    </submittedName>
</protein>
<accession>A0A6V8SF07</accession>
<evidence type="ECO:0000313" key="2">
    <source>
        <dbReference type="Proteomes" id="UP000580568"/>
    </source>
</evidence>
<reference evidence="1 2" key="1">
    <citation type="submission" date="2020-07" db="EMBL/GenBank/DDBJ databases">
        <title>A new beta-1,3-glucan-decomposing anaerobic bacterium isolated from anoxic soil subjected to biological soil disinfestation.</title>
        <authorList>
            <person name="Ueki A."/>
            <person name="Tonouchi A."/>
        </authorList>
    </citation>
    <scope>NUCLEOTIDE SEQUENCE [LARGE SCALE GENOMIC DNA]</scope>
    <source>
        <strain evidence="1 2">TW1</strain>
    </source>
</reference>
<evidence type="ECO:0000313" key="1">
    <source>
        <dbReference type="EMBL" id="GFP75045.1"/>
    </source>
</evidence>
<keyword evidence="2" id="KW-1185">Reference proteome</keyword>
<dbReference type="EMBL" id="BLZR01000001">
    <property type="protein sequence ID" value="GFP75045.1"/>
    <property type="molecule type" value="Genomic_DNA"/>
</dbReference>
<dbReference type="Proteomes" id="UP000580568">
    <property type="component" value="Unassembled WGS sequence"/>
</dbReference>
<name>A0A6V8SF07_9CLOT</name>
<comment type="caution">
    <text evidence="1">The sequence shown here is derived from an EMBL/GenBank/DDBJ whole genome shotgun (WGS) entry which is preliminary data.</text>
</comment>
<dbReference type="RefSeq" id="WP_183276577.1">
    <property type="nucleotide sequence ID" value="NZ_BLZR01000001.1"/>
</dbReference>
<gene>
    <name evidence="1" type="ORF">bsdtw1_01110</name>
</gene>